<reference evidence="8 9" key="1">
    <citation type="submission" date="2016-10" db="EMBL/GenBank/DDBJ databases">
        <authorList>
            <person name="de Groot N.N."/>
        </authorList>
    </citation>
    <scope>NUCLEOTIDE SEQUENCE [LARGE SCALE GENOMIC DNA]</scope>
    <source>
        <strain evidence="8 9">DSM 14789</strain>
    </source>
</reference>
<dbReference type="SUPFAM" id="SSF50022">
    <property type="entry name" value="ISP domain"/>
    <property type="match status" value="1"/>
</dbReference>
<keyword evidence="9" id="KW-1185">Reference proteome</keyword>
<dbReference type="Pfam" id="PF00848">
    <property type="entry name" value="Ring_hydroxyl_A"/>
    <property type="match status" value="1"/>
</dbReference>
<dbReference type="PRINTS" id="PR00090">
    <property type="entry name" value="RNGDIOXGNASE"/>
</dbReference>
<dbReference type="InterPro" id="IPR015879">
    <property type="entry name" value="Ring_hydroxy_dOase_asu_C_dom"/>
</dbReference>
<sequence>MTDMTLPLIPAQQLDSVLAPIAEATGMPNSAYVSDAFFAAERDRLMASTWACIGFASDLVKNGYVKPVDFMGLPLVMMRNKDGETQVFHNVCSHRGMQLIAEEGEVQGVIRCPYHSWTYDLNGNLKGTPHIGGVGQHKVEGFKCEKHGLKPVRSAVWMDMVFINLDGRAPEFSEHVAPLENRWRDFIGADGFGLLRRANMGGNLEITVNCNWKLAVENYCESYHLPWVHPSLNSYSRLEDHYNIQFGEHFSGQGSLAYRLSDVAGTQLPKFPSWPQDKLEHAEYVSFFPNVLLGVQADHFFAMMLEPVSAGQTIEHLRVYYVGDEATKDAYAASRTSTLESWRVVFGEDIGAVEGMQRGRRSPGFQGGVFSPVLDHPTHFFHQWVARRVRGDAEAA</sequence>
<dbReference type="Proteomes" id="UP000198654">
    <property type="component" value="Unassembled WGS sequence"/>
</dbReference>
<keyword evidence="2" id="KW-0001">2Fe-2S</keyword>
<dbReference type="CDD" id="cd03469">
    <property type="entry name" value="Rieske_RO_Alpha_N"/>
    <property type="match status" value="1"/>
</dbReference>
<keyword evidence="8" id="KW-0503">Monooxygenase</keyword>
<evidence type="ECO:0000256" key="3">
    <source>
        <dbReference type="ARBA" id="ARBA00022723"/>
    </source>
</evidence>
<dbReference type="InterPro" id="IPR036922">
    <property type="entry name" value="Rieske_2Fe-2S_sf"/>
</dbReference>
<dbReference type="Gene3D" id="2.102.10.10">
    <property type="entry name" value="Rieske [2Fe-2S] iron-sulphur domain"/>
    <property type="match status" value="1"/>
</dbReference>
<dbReference type="GO" id="GO:0004497">
    <property type="term" value="F:monooxygenase activity"/>
    <property type="evidence" value="ECO:0007669"/>
    <property type="project" value="UniProtKB-KW"/>
</dbReference>
<feature type="domain" description="Rieske" evidence="7">
    <location>
        <begin position="50"/>
        <end position="163"/>
    </location>
</feature>
<dbReference type="EMBL" id="FNGI01000004">
    <property type="protein sequence ID" value="SDL49894.1"/>
    <property type="molecule type" value="Genomic_DNA"/>
</dbReference>
<evidence type="ECO:0000256" key="6">
    <source>
        <dbReference type="ARBA" id="ARBA00023014"/>
    </source>
</evidence>
<keyword evidence="6" id="KW-0411">Iron-sulfur</keyword>
<evidence type="ECO:0000256" key="2">
    <source>
        <dbReference type="ARBA" id="ARBA00022714"/>
    </source>
</evidence>
<dbReference type="InterPro" id="IPR017941">
    <property type="entry name" value="Rieske_2Fe-2S"/>
</dbReference>
<dbReference type="Pfam" id="PF00355">
    <property type="entry name" value="Rieske"/>
    <property type="match status" value="1"/>
</dbReference>
<keyword evidence="5" id="KW-0408">Iron</keyword>
<dbReference type="OrthoDB" id="9769355at2"/>
<dbReference type="STRING" id="119000.SAMN05661010_01807"/>
<keyword evidence="4" id="KW-0560">Oxidoreductase</keyword>
<comment type="cofactor">
    <cofactor evidence="1">
        <name>Fe cation</name>
        <dbReference type="ChEBI" id="CHEBI:24875"/>
    </cofactor>
</comment>
<dbReference type="PANTHER" id="PTHR43756">
    <property type="entry name" value="CHOLINE MONOOXYGENASE, CHLOROPLASTIC"/>
    <property type="match status" value="1"/>
</dbReference>
<organism evidence="8 9">
    <name type="scientific">Modicisalibacter muralis</name>
    <dbReference type="NCBI Taxonomy" id="119000"/>
    <lineage>
        <taxon>Bacteria</taxon>
        <taxon>Pseudomonadati</taxon>
        <taxon>Pseudomonadota</taxon>
        <taxon>Gammaproteobacteria</taxon>
        <taxon>Oceanospirillales</taxon>
        <taxon>Halomonadaceae</taxon>
        <taxon>Modicisalibacter</taxon>
    </lineage>
</organism>
<name>A0A1G9KK55_9GAMM</name>
<dbReference type="GO" id="GO:0051537">
    <property type="term" value="F:2 iron, 2 sulfur cluster binding"/>
    <property type="evidence" value="ECO:0007669"/>
    <property type="project" value="UniProtKB-KW"/>
</dbReference>
<keyword evidence="3" id="KW-0479">Metal-binding</keyword>
<dbReference type="SUPFAM" id="SSF55961">
    <property type="entry name" value="Bet v1-like"/>
    <property type="match status" value="1"/>
</dbReference>
<dbReference type="PROSITE" id="PS51296">
    <property type="entry name" value="RIESKE"/>
    <property type="match status" value="1"/>
</dbReference>
<dbReference type="AlphaFoldDB" id="A0A1G9KK55"/>
<proteinExistence type="predicted"/>
<evidence type="ECO:0000313" key="9">
    <source>
        <dbReference type="Proteomes" id="UP000198654"/>
    </source>
</evidence>
<evidence type="ECO:0000256" key="4">
    <source>
        <dbReference type="ARBA" id="ARBA00023002"/>
    </source>
</evidence>
<gene>
    <name evidence="8" type="ORF">SAMN05661010_01807</name>
</gene>
<evidence type="ECO:0000256" key="1">
    <source>
        <dbReference type="ARBA" id="ARBA00001962"/>
    </source>
</evidence>
<evidence type="ECO:0000256" key="5">
    <source>
        <dbReference type="ARBA" id="ARBA00023004"/>
    </source>
</evidence>
<dbReference type="GO" id="GO:0005506">
    <property type="term" value="F:iron ion binding"/>
    <property type="evidence" value="ECO:0007669"/>
    <property type="project" value="InterPro"/>
</dbReference>
<dbReference type="RefSeq" id="WP_089727709.1">
    <property type="nucleotide sequence ID" value="NZ_FNGI01000004.1"/>
</dbReference>
<dbReference type="PANTHER" id="PTHR43756:SF5">
    <property type="entry name" value="CHOLINE MONOOXYGENASE, CHLOROPLASTIC"/>
    <property type="match status" value="1"/>
</dbReference>
<dbReference type="InterPro" id="IPR001663">
    <property type="entry name" value="Rng_hydr_dOase-A"/>
</dbReference>
<dbReference type="CDD" id="cd00680">
    <property type="entry name" value="RHO_alpha_C"/>
    <property type="match status" value="1"/>
</dbReference>
<evidence type="ECO:0000259" key="7">
    <source>
        <dbReference type="PROSITE" id="PS51296"/>
    </source>
</evidence>
<dbReference type="Gene3D" id="3.90.380.10">
    <property type="entry name" value="Naphthalene 1,2-dioxygenase Alpha Subunit, Chain A, domain 1"/>
    <property type="match status" value="1"/>
</dbReference>
<accession>A0A1G9KK55</accession>
<protein>
    <submittedName>
        <fullName evidence="8">Choline monooxygenase</fullName>
    </submittedName>
</protein>
<evidence type="ECO:0000313" key="8">
    <source>
        <dbReference type="EMBL" id="SDL49894.1"/>
    </source>
</evidence>